<gene>
    <name evidence="1" type="ORF">AKG95_06315</name>
</gene>
<dbReference type="RefSeq" id="WP_071076062.1">
    <property type="nucleotide sequence ID" value="NZ_LFKP01000004.1"/>
</dbReference>
<dbReference type="Proteomes" id="UP000179840">
    <property type="component" value="Unassembled WGS sequence"/>
</dbReference>
<accession>A0A1S1UBS5</accession>
<dbReference type="EMBL" id="LFKP01000004">
    <property type="protein sequence ID" value="OHV97897.1"/>
    <property type="molecule type" value="Genomic_DNA"/>
</dbReference>
<comment type="caution">
    <text evidence="1">The sequence shown here is derived from an EMBL/GenBank/DDBJ whole genome shotgun (WGS) entry which is preliminary data.</text>
</comment>
<reference evidence="1 2" key="1">
    <citation type="submission" date="2015-06" db="EMBL/GenBank/DDBJ databases">
        <title>Draft genome sequencing of a biphenyl-degrading bacterium, Janthinobacterium lividum MEG1.</title>
        <authorList>
            <person name="Shimodaira J."/>
            <person name="Hatta T."/>
        </authorList>
    </citation>
    <scope>NUCLEOTIDE SEQUENCE [LARGE SCALE GENOMIC DNA]</scope>
    <source>
        <strain evidence="1 2">MEG1</strain>
    </source>
</reference>
<organism evidence="1 2">
    <name type="scientific">Janthinobacterium lividum</name>
    <dbReference type="NCBI Taxonomy" id="29581"/>
    <lineage>
        <taxon>Bacteria</taxon>
        <taxon>Pseudomonadati</taxon>
        <taxon>Pseudomonadota</taxon>
        <taxon>Betaproteobacteria</taxon>
        <taxon>Burkholderiales</taxon>
        <taxon>Oxalobacteraceae</taxon>
        <taxon>Janthinobacterium</taxon>
    </lineage>
</organism>
<evidence type="ECO:0000313" key="1">
    <source>
        <dbReference type="EMBL" id="OHV97897.1"/>
    </source>
</evidence>
<name>A0A1S1UBS5_9BURK</name>
<evidence type="ECO:0000313" key="2">
    <source>
        <dbReference type="Proteomes" id="UP000179840"/>
    </source>
</evidence>
<proteinExistence type="predicted"/>
<dbReference type="AlphaFoldDB" id="A0A1S1UBS5"/>
<dbReference type="Gene3D" id="3.40.50.300">
    <property type="entry name" value="P-loop containing nucleotide triphosphate hydrolases"/>
    <property type="match status" value="1"/>
</dbReference>
<dbReference type="SUPFAM" id="SSF52540">
    <property type="entry name" value="P-loop containing nucleoside triphosphate hydrolases"/>
    <property type="match status" value="1"/>
</dbReference>
<evidence type="ECO:0008006" key="3">
    <source>
        <dbReference type="Google" id="ProtNLM"/>
    </source>
</evidence>
<sequence length="107" mass="12764">MRGFLRGWYQDCGKQRLYVLRFEDMMARPAECMAHLYAWLGLAPFPIDPGKLRVGLRESDSHYRMKYTHRQFSSIRAPQQHVIPPRIQQYLENACGWFCDMYYPAKT</sequence>
<protein>
    <recommendedName>
        <fullName evidence="3">Sulfotransferase domain-containing protein</fullName>
    </recommendedName>
</protein>
<dbReference type="InterPro" id="IPR027417">
    <property type="entry name" value="P-loop_NTPase"/>
</dbReference>